<dbReference type="InterPro" id="IPR013149">
    <property type="entry name" value="ADH-like_C"/>
</dbReference>
<evidence type="ECO:0000256" key="3">
    <source>
        <dbReference type="ARBA" id="ARBA00022516"/>
    </source>
</evidence>
<evidence type="ECO:0000256" key="2">
    <source>
        <dbReference type="ARBA" id="ARBA00010371"/>
    </source>
</evidence>
<dbReference type="SUPFAM" id="SSF51735">
    <property type="entry name" value="NAD(P)-binding Rossmann-fold domains"/>
    <property type="match status" value="1"/>
</dbReference>
<keyword evidence="10" id="KW-0275">Fatty acid biosynthesis</keyword>
<keyword evidence="4" id="KW-0276">Fatty acid metabolism</keyword>
<dbReference type="InterPro" id="IPR011032">
    <property type="entry name" value="GroES-like_sf"/>
</dbReference>
<dbReference type="InterPro" id="IPR051034">
    <property type="entry name" value="Mito_Enoyl-ACP_Reductase"/>
</dbReference>
<dbReference type="SUPFAM" id="SSF50129">
    <property type="entry name" value="GroES-like"/>
    <property type="match status" value="1"/>
</dbReference>
<evidence type="ECO:0000256" key="1">
    <source>
        <dbReference type="ARBA" id="ARBA00004173"/>
    </source>
</evidence>
<evidence type="ECO:0000256" key="6">
    <source>
        <dbReference type="ARBA" id="ARBA00022946"/>
    </source>
</evidence>
<comment type="similarity">
    <text evidence="2">Belongs to the zinc-containing alcohol dehydrogenase family. Quinone oxidoreductase subfamily.</text>
</comment>
<feature type="domain" description="Enoyl reductase (ER)" evidence="15">
    <location>
        <begin position="36"/>
        <end position="346"/>
    </location>
</feature>
<gene>
    <name evidence="16" type="ORF">RUM44_009039</name>
</gene>
<evidence type="ECO:0000256" key="5">
    <source>
        <dbReference type="ARBA" id="ARBA00022857"/>
    </source>
</evidence>
<dbReference type="PANTHER" id="PTHR43981">
    <property type="entry name" value="ENOYL-[ACYL-CARRIER-PROTEIN] REDUCTASE, MITOCHONDRIAL"/>
    <property type="match status" value="1"/>
</dbReference>
<keyword evidence="6" id="KW-0809">Transit peptide</keyword>
<dbReference type="InterPro" id="IPR013154">
    <property type="entry name" value="ADH-like_N"/>
</dbReference>
<proteinExistence type="inferred from homology"/>
<dbReference type="Pfam" id="PF00107">
    <property type="entry name" value="ADH_zinc_N"/>
    <property type="match status" value="1"/>
</dbReference>
<dbReference type="EMBL" id="JAWJWF010000045">
    <property type="protein sequence ID" value="KAK6626565.1"/>
    <property type="molecule type" value="Genomic_DNA"/>
</dbReference>
<evidence type="ECO:0000259" key="15">
    <source>
        <dbReference type="SMART" id="SM00829"/>
    </source>
</evidence>
<reference evidence="16 17" key="1">
    <citation type="submission" date="2023-09" db="EMBL/GenBank/DDBJ databases">
        <title>Genomes of two closely related lineages of the louse Polyplax serrata with different host specificities.</title>
        <authorList>
            <person name="Martinu J."/>
            <person name="Tarabai H."/>
            <person name="Stefka J."/>
            <person name="Hypsa V."/>
        </authorList>
    </citation>
    <scope>NUCLEOTIDE SEQUENCE [LARGE SCALE GENOMIC DNA]</scope>
    <source>
        <strain evidence="16">98ZLc_SE</strain>
    </source>
</reference>
<keyword evidence="7" id="KW-0560">Oxidoreductase</keyword>
<dbReference type="EC" id="1.3.1.104" evidence="11"/>
<keyword evidence="3" id="KW-0444">Lipid biosynthesis</keyword>
<evidence type="ECO:0000256" key="11">
    <source>
        <dbReference type="ARBA" id="ARBA00038963"/>
    </source>
</evidence>
<evidence type="ECO:0000256" key="12">
    <source>
        <dbReference type="ARBA" id="ARBA00041058"/>
    </source>
</evidence>
<dbReference type="Pfam" id="PF08240">
    <property type="entry name" value="ADH_N"/>
    <property type="match status" value="1"/>
</dbReference>
<evidence type="ECO:0000256" key="10">
    <source>
        <dbReference type="ARBA" id="ARBA00023160"/>
    </source>
</evidence>
<accession>A0ABR1ARI6</accession>
<dbReference type="Proteomes" id="UP001359485">
    <property type="component" value="Unassembled WGS sequence"/>
</dbReference>
<keyword evidence="5" id="KW-0521">NADP</keyword>
<dbReference type="InterPro" id="IPR020843">
    <property type="entry name" value="ER"/>
</dbReference>
<protein>
    <recommendedName>
        <fullName evidence="12">Enoyl-[acyl-carrier-protein] reductase, mitochondrial</fullName>
        <ecNumber evidence="11">1.3.1.104</ecNumber>
    </recommendedName>
    <alternativeName>
        <fullName evidence="13">2-enoyl thioester reductase</fullName>
    </alternativeName>
</protein>
<evidence type="ECO:0000313" key="16">
    <source>
        <dbReference type="EMBL" id="KAK6626565.1"/>
    </source>
</evidence>
<keyword evidence="17" id="KW-1185">Reference proteome</keyword>
<name>A0ABR1ARI6_POLSC</name>
<evidence type="ECO:0000256" key="9">
    <source>
        <dbReference type="ARBA" id="ARBA00023128"/>
    </source>
</evidence>
<evidence type="ECO:0000256" key="4">
    <source>
        <dbReference type="ARBA" id="ARBA00022832"/>
    </source>
</evidence>
<evidence type="ECO:0000256" key="8">
    <source>
        <dbReference type="ARBA" id="ARBA00023098"/>
    </source>
</evidence>
<dbReference type="SMART" id="SM00829">
    <property type="entry name" value="PKS_ER"/>
    <property type="match status" value="1"/>
</dbReference>
<dbReference type="Gene3D" id="3.90.180.10">
    <property type="entry name" value="Medium-chain alcohol dehydrogenases, catalytic domain"/>
    <property type="match status" value="1"/>
</dbReference>
<comment type="subcellular location">
    <subcellularLocation>
        <location evidence="1">Mitochondrion</location>
    </subcellularLocation>
</comment>
<dbReference type="CDD" id="cd08290">
    <property type="entry name" value="ETR"/>
    <property type="match status" value="1"/>
</dbReference>
<evidence type="ECO:0000256" key="14">
    <source>
        <dbReference type="ARBA" id="ARBA00048843"/>
    </source>
</evidence>
<evidence type="ECO:0000256" key="7">
    <source>
        <dbReference type="ARBA" id="ARBA00023002"/>
    </source>
</evidence>
<comment type="caution">
    <text evidence="16">The sequence shown here is derived from an EMBL/GenBank/DDBJ whole genome shotgun (WGS) entry which is preliminary data.</text>
</comment>
<dbReference type="Gene3D" id="3.40.50.720">
    <property type="entry name" value="NAD(P)-binding Rossmann-like Domain"/>
    <property type="match status" value="1"/>
</dbReference>
<keyword evidence="8" id="KW-0443">Lipid metabolism</keyword>
<evidence type="ECO:0000256" key="13">
    <source>
        <dbReference type="ARBA" id="ARBA00042123"/>
    </source>
</evidence>
<organism evidence="16 17">
    <name type="scientific">Polyplax serrata</name>
    <name type="common">Common mouse louse</name>
    <dbReference type="NCBI Taxonomy" id="468196"/>
    <lineage>
        <taxon>Eukaryota</taxon>
        <taxon>Metazoa</taxon>
        <taxon>Ecdysozoa</taxon>
        <taxon>Arthropoda</taxon>
        <taxon>Hexapoda</taxon>
        <taxon>Insecta</taxon>
        <taxon>Pterygota</taxon>
        <taxon>Neoptera</taxon>
        <taxon>Paraneoptera</taxon>
        <taxon>Psocodea</taxon>
        <taxon>Troctomorpha</taxon>
        <taxon>Phthiraptera</taxon>
        <taxon>Anoplura</taxon>
        <taxon>Polyplacidae</taxon>
        <taxon>Polyplax</taxon>
    </lineage>
</organism>
<evidence type="ECO:0000313" key="17">
    <source>
        <dbReference type="Proteomes" id="UP001359485"/>
    </source>
</evidence>
<dbReference type="PANTHER" id="PTHR43981:SF2">
    <property type="entry name" value="ENOYL-[ACYL-CARRIER-PROTEIN] REDUCTASE, MITOCHONDRIAL"/>
    <property type="match status" value="1"/>
</dbReference>
<comment type="catalytic activity">
    <reaction evidence="14">
        <text>a 2,3-saturated acyl-[ACP] + NADP(+) = a (2E)-enoyl-[ACP] + NADPH + H(+)</text>
        <dbReference type="Rhea" id="RHEA:22564"/>
        <dbReference type="Rhea" id="RHEA-COMP:9925"/>
        <dbReference type="Rhea" id="RHEA-COMP:9926"/>
        <dbReference type="ChEBI" id="CHEBI:15378"/>
        <dbReference type="ChEBI" id="CHEBI:57783"/>
        <dbReference type="ChEBI" id="CHEBI:58349"/>
        <dbReference type="ChEBI" id="CHEBI:78784"/>
        <dbReference type="ChEBI" id="CHEBI:78785"/>
        <dbReference type="EC" id="1.3.1.104"/>
    </reaction>
</comment>
<dbReference type="InterPro" id="IPR036291">
    <property type="entry name" value="NAD(P)-bd_dom_sf"/>
</dbReference>
<keyword evidence="9" id="KW-0496">Mitochondrion</keyword>
<sequence>MANVGQSVKLMKKVTQFASIRFKSTHSVKLIYSEYGDPSKVVYLEKEILESPGPGKVLVKMLASPVNPADINTLQGIYPVKPPLPTTPGGEGVGQVEEVGEGVKNLKPGDMVLPRDRTLGTWRSHMLCPSSQLSKIQSGVDVIAAATLSVNPCTAYRMLKDFVQLKEGDVIIQNGANSSCGQSVIQFCKNWGIISVNVVRNRTEIDALKSELKSMGADYVLTEEEVGTTQLFKNGLKKPKLALNCVGGKNATEMIRHLGKRGVMVTYGGMSREPVIVPTSNFIFKDITLKGFWMTRWSEENAGSSDQTVMLSDIATMSKTGKWQPPPYELVSLDNYKDVLNKAMHISGKTGRKFIFDLKNLGE</sequence>